<accession>A0A516TLL8</accession>
<protein>
    <submittedName>
        <fullName evidence="1">Uncharacterized protein</fullName>
    </submittedName>
</protein>
<evidence type="ECO:0000313" key="2">
    <source>
        <dbReference type="Proteomes" id="UP000315925"/>
    </source>
</evidence>
<evidence type="ECO:0000313" key="1">
    <source>
        <dbReference type="EMBL" id="QDQ42116.1"/>
    </source>
</evidence>
<dbReference type="AlphaFoldDB" id="A0A516TLL8"/>
<proteinExistence type="predicted"/>
<dbReference type="EMBL" id="CP037899">
    <property type="protein sequence ID" value="QDQ42116.1"/>
    <property type="molecule type" value="Genomic_DNA"/>
</dbReference>
<name>A0A516TLL8_9BACT</name>
<reference evidence="2" key="1">
    <citation type="submission" date="2019-03" db="EMBL/GenBank/DDBJ databases">
        <title>Complete genome of Methylacidiphilum kamchatkense Kam1.</title>
        <authorList>
            <person name="Kruse T."/>
            <person name="Murarilal Ratnadevi C."/>
            <person name="Erikstad H.-A."/>
            <person name="Birkeland N.-K."/>
        </authorList>
    </citation>
    <scope>NUCLEOTIDE SEQUENCE [LARGE SCALE GENOMIC DNA]</scope>
    <source>
        <strain evidence="2">kam1</strain>
    </source>
</reference>
<gene>
    <name evidence="1" type="ORF">kam1_876</name>
</gene>
<dbReference type="Proteomes" id="UP000315925">
    <property type="component" value="Chromosome"/>
</dbReference>
<organism evidence="1 2">
    <name type="scientific">Methylacidiphilum kamchatkense Kam1</name>
    <dbReference type="NCBI Taxonomy" id="1202785"/>
    <lineage>
        <taxon>Bacteria</taxon>
        <taxon>Pseudomonadati</taxon>
        <taxon>Verrucomicrobiota</taxon>
        <taxon>Methylacidiphilae</taxon>
        <taxon>Methylacidiphilales</taxon>
        <taxon>Methylacidiphilaceae</taxon>
        <taxon>Methylacidiphilum (ex Ratnadevi et al. 2023)</taxon>
    </lineage>
</organism>
<dbReference type="KEGG" id="mkc:kam1_876"/>
<sequence length="50" mass="5518">MGNYEKRESSAALTVLDKSIAMVMGPTPPGFGVIQEAIFLFHQNQHLQQS</sequence>